<gene>
    <name evidence="2" type="ORF">EYF80_026541</name>
</gene>
<comment type="caution">
    <text evidence="2">The sequence shown here is derived from an EMBL/GenBank/DDBJ whole genome shotgun (WGS) entry which is preliminary data.</text>
</comment>
<dbReference type="AlphaFoldDB" id="A0A4Z2HCQ4"/>
<dbReference type="Proteomes" id="UP000314294">
    <property type="component" value="Unassembled WGS sequence"/>
</dbReference>
<evidence type="ECO:0000313" key="3">
    <source>
        <dbReference type="Proteomes" id="UP000314294"/>
    </source>
</evidence>
<keyword evidence="3" id="KW-1185">Reference proteome</keyword>
<accession>A0A4Z2HCQ4</accession>
<sequence length="91" mass="9927">MKSKFNLLVPVLLAPPATREAVDRSGIPQAYVLHDTTTREAKLCILEKMIRVQAQEDGADERSANAPPPPSSTTLLHQQQPRGAQLPSEEA</sequence>
<reference evidence="2 3" key="1">
    <citation type="submission" date="2019-03" db="EMBL/GenBank/DDBJ databases">
        <title>First draft genome of Liparis tanakae, snailfish: a comprehensive survey of snailfish specific genes.</title>
        <authorList>
            <person name="Kim W."/>
            <person name="Song I."/>
            <person name="Jeong J.-H."/>
            <person name="Kim D."/>
            <person name="Kim S."/>
            <person name="Ryu S."/>
            <person name="Song J.Y."/>
            <person name="Lee S.K."/>
        </authorList>
    </citation>
    <scope>NUCLEOTIDE SEQUENCE [LARGE SCALE GENOMIC DNA]</scope>
    <source>
        <tissue evidence="2">Muscle</tissue>
    </source>
</reference>
<organism evidence="2 3">
    <name type="scientific">Liparis tanakae</name>
    <name type="common">Tanaka's snailfish</name>
    <dbReference type="NCBI Taxonomy" id="230148"/>
    <lineage>
        <taxon>Eukaryota</taxon>
        <taxon>Metazoa</taxon>
        <taxon>Chordata</taxon>
        <taxon>Craniata</taxon>
        <taxon>Vertebrata</taxon>
        <taxon>Euteleostomi</taxon>
        <taxon>Actinopterygii</taxon>
        <taxon>Neopterygii</taxon>
        <taxon>Teleostei</taxon>
        <taxon>Neoteleostei</taxon>
        <taxon>Acanthomorphata</taxon>
        <taxon>Eupercaria</taxon>
        <taxon>Perciformes</taxon>
        <taxon>Cottioidei</taxon>
        <taxon>Cottales</taxon>
        <taxon>Liparidae</taxon>
        <taxon>Liparis</taxon>
    </lineage>
</organism>
<dbReference type="EMBL" id="SRLO01000277">
    <property type="protein sequence ID" value="TNN63290.1"/>
    <property type="molecule type" value="Genomic_DNA"/>
</dbReference>
<evidence type="ECO:0000256" key="1">
    <source>
        <dbReference type="SAM" id="MobiDB-lite"/>
    </source>
</evidence>
<name>A0A4Z2HCQ4_9TELE</name>
<protein>
    <submittedName>
        <fullName evidence="2">Uncharacterized protein</fullName>
    </submittedName>
</protein>
<evidence type="ECO:0000313" key="2">
    <source>
        <dbReference type="EMBL" id="TNN63290.1"/>
    </source>
</evidence>
<feature type="region of interest" description="Disordered" evidence="1">
    <location>
        <begin position="55"/>
        <end position="91"/>
    </location>
</feature>
<proteinExistence type="predicted"/>